<dbReference type="InterPro" id="IPR003594">
    <property type="entry name" value="HATPase_dom"/>
</dbReference>
<dbReference type="CDD" id="cd16917">
    <property type="entry name" value="HATPase_UhpB-NarQ-NarX-like"/>
    <property type="match status" value="1"/>
</dbReference>
<protein>
    <recommendedName>
        <fullName evidence="2">histidine kinase</fullName>
        <ecNumber evidence="2">2.7.13.3</ecNumber>
    </recommendedName>
</protein>
<dbReference type="GO" id="GO:0046983">
    <property type="term" value="F:protein dimerization activity"/>
    <property type="evidence" value="ECO:0007669"/>
    <property type="project" value="InterPro"/>
</dbReference>
<feature type="transmembrane region" description="Helical" evidence="9">
    <location>
        <begin position="103"/>
        <end position="119"/>
    </location>
</feature>
<dbReference type="EMBL" id="BOMV01000026">
    <property type="protein sequence ID" value="GIE95264.1"/>
    <property type="molecule type" value="Genomic_DNA"/>
</dbReference>
<feature type="transmembrane region" description="Helical" evidence="9">
    <location>
        <begin position="80"/>
        <end position="97"/>
    </location>
</feature>
<evidence type="ECO:0000256" key="6">
    <source>
        <dbReference type="ARBA" id="ARBA00022777"/>
    </source>
</evidence>
<feature type="transmembrane region" description="Helical" evidence="9">
    <location>
        <begin position="150"/>
        <end position="171"/>
    </location>
</feature>
<dbReference type="Gene3D" id="3.30.565.10">
    <property type="entry name" value="Histidine kinase-like ATPase, C-terminal domain"/>
    <property type="match status" value="1"/>
</dbReference>
<evidence type="ECO:0000313" key="11">
    <source>
        <dbReference type="EMBL" id="GIE95264.1"/>
    </source>
</evidence>
<evidence type="ECO:0000256" key="1">
    <source>
        <dbReference type="ARBA" id="ARBA00000085"/>
    </source>
</evidence>
<gene>
    <name evidence="11" type="ORF">Ari01nite_27290</name>
</gene>
<dbReference type="Pfam" id="PF02518">
    <property type="entry name" value="HATPase_c"/>
    <property type="match status" value="1"/>
</dbReference>
<keyword evidence="5" id="KW-0547">Nucleotide-binding</keyword>
<keyword evidence="4" id="KW-0808">Transferase</keyword>
<keyword evidence="9" id="KW-1133">Transmembrane helix</keyword>
<dbReference type="Gene3D" id="1.20.5.1930">
    <property type="match status" value="1"/>
</dbReference>
<dbReference type="GO" id="GO:0005524">
    <property type="term" value="F:ATP binding"/>
    <property type="evidence" value="ECO:0007669"/>
    <property type="project" value="UniProtKB-KW"/>
</dbReference>
<dbReference type="Pfam" id="PF07730">
    <property type="entry name" value="HisKA_3"/>
    <property type="match status" value="1"/>
</dbReference>
<evidence type="ECO:0000313" key="12">
    <source>
        <dbReference type="Proteomes" id="UP000636960"/>
    </source>
</evidence>
<sequence length="382" mass="40431">MTGADAYDRGVRELLRSVWAEPRPPDVPRRNRRDCVLVAAAAVAVLAEGLLRTDLQSPVAATLVTLALLPALLWRRTRPLPMVAVAFAGAGAAAFALGHEIDLVSGAVVLFLPWALFRWGSGRDRILGAAVILVKIGLSAGFGLTPVADAVAGFVVMFAVFALATAVRYRVTLRSRELERVRLLERERLARDLHDTVAHHVSAMAIRAQAGIAVAQTRPEGAVDALHVIESEATRALAEMRSMVRTLRESEPAELAPSPGIPDIRRLAQEAAGPVVEVELTGDLDDIPPPLGAAIYRLAQESVTNARRHARHATRIEVRVAADAGAVRLRVSDDGDPGTPRPGGFGLAGMAERAGLLGGTCEAGPGPGRGWTVTAALPRQAT</sequence>
<dbReference type="SMART" id="SM00387">
    <property type="entry name" value="HATPase_c"/>
    <property type="match status" value="1"/>
</dbReference>
<dbReference type="PANTHER" id="PTHR24421">
    <property type="entry name" value="NITRATE/NITRITE SENSOR PROTEIN NARX-RELATED"/>
    <property type="match status" value="1"/>
</dbReference>
<dbReference type="GO" id="GO:0016020">
    <property type="term" value="C:membrane"/>
    <property type="evidence" value="ECO:0007669"/>
    <property type="project" value="InterPro"/>
</dbReference>
<evidence type="ECO:0000256" key="8">
    <source>
        <dbReference type="ARBA" id="ARBA00023012"/>
    </source>
</evidence>
<comment type="caution">
    <text evidence="11">The sequence shown here is derived from an EMBL/GenBank/DDBJ whole genome shotgun (WGS) entry which is preliminary data.</text>
</comment>
<evidence type="ECO:0000256" key="9">
    <source>
        <dbReference type="SAM" id="Phobius"/>
    </source>
</evidence>
<evidence type="ECO:0000256" key="7">
    <source>
        <dbReference type="ARBA" id="ARBA00022840"/>
    </source>
</evidence>
<keyword evidence="9" id="KW-0812">Transmembrane</keyword>
<evidence type="ECO:0000259" key="10">
    <source>
        <dbReference type="SMART" id="SM00387"/>
    </source>
</evidence>
<keyword evidence="12" id="KW-1185">Reference proteome</keyword>
<accession>A0A919JX62</accession>
<feature type="transmembrane region" description="Helical" evidence="9">
    <location>
        <begin position="35"/>
        <end position="51"/>
    </location>
</feature>
<dbReference type="InterPro" id="IPR011712">
    <property type="entry name" value="Sig_transdc_His_kin_sub3_dim/P"/>
</dbReference>
<dbReference type="PANTHER" id="PTHR24421:SF10">
    <property type="entry name" value="NITRATE_NITRITE SENSOR PROTEIN NARQ"/>
    <property type="match status" value="1"/>
</dbReference>
<dbReference type="AlphaFoldDB" id="A0A919JX62"/>
<comment type="catalytic activity">
    <reaction evidence="1">
        <text>ATP + protein L-histidine = ADP + protein N-phospho-L-histidine.</text>
        <dbReference type="EC" id="2.7.13.3"/>
    </reaction>
</comment>
<reference evidence="11" key="1">
    <citation type="submission" date="2021-01" db="EMBL/GenBank/DDBJ databases">
        <title>Whole genome shotgun sequence of Actinoplanes rishiriensis NBRC 108556.</title>
        <authorList>
            <person name="Komaki H."/>
            <person name="Tamura T."/>
        </authorList>
    </citation>
    <scope>NUCLEOTIDE SEQUENCE</scope>
    <source>
        <strain evidence="11">NBRC 108556</strain>
    </source>
</reference>
<proteinExistence type="predicted"/>
<dbReference type="SUPFAM" id="SSF55874">
    <property type="entry name" value="ATPase domain of HSP90 chaperone/DNA topoisomerase II/histidine kinase"/>
    <property type="match status" value="1"/>
</dbReference>
<feature type="domain" description="Histidine kinase/HSP90-like ATPase" evidence="10">
    <location>
        <begin position="290"/>
        <end position="381"/>
    </location>
</feature>
<keyword evidence="7" id="KW-0067">ATP-binding</keyword>
<feature type="transmembrane region" description="Helical" evidence="9">
    <location>
        <begin position="57"/>
        <end position="73"/>
    </location>
</feature>
<evidence type="ECO:0000256" key="5">
    <source>
        <dbReference type="ARBA" id="ARBA00022741"/>
    </source>
</evidence>
<keyword evidence="6 11" id="KW-0418">Kinase</keyword>
<keyword evidence="9" id="KW-0472">Membrane</keyword>
<evidence type="ECO:0000256" key="2">
    <source>
        <dbReference type="ARBA" id="ARBA00012438"/>
    </source>
</evidence>
<keyword evidence="8" id="KW-0902">Two-component regulatory system</keyword>
<keyword evidence="3" id="KW-0597">Phosphoprotein</keyword>
<evidence type="ECO:0000256" key="4">
    <source>
        <dbReference type="ARBA" id="ARBA00022679"/>
    </source>
</evidence>
<evidence type="ECO:0000256" key="3">
    <source>
        <dbReference type="ARBA" id="ARBA00022553"/>
    </source>
</evidence>
<dbReference type="InterPro" id="IPR036890">
    <property type="entry name" value="HATPase_C_sf"/>
</dbReference>
<dbReference type="GO" id="GO:0000155">
    <property type="term" value="F:phosphorelay sensor kinase activity"/>
    <property type="evidence" value="ECO:0007669"/>
    <property type="project" value="InterPro"/>
</dbReference>
<feature type="transmembrane region" description="Helical" evidence="9">
    <location>
        <begin position="126"/>
        <end position="144"/>
    </location>
</feature>
<dbReference type="EC" id="2.7.13.3" evidence="2"/>
<dbReference type="Proteomes" id="UP000636960">
    <property type="component" value="Unassembled WGS sequence"/>
</dbReference>
<name>A0A919JX62_9ACTN</name>
<organism evidence="11 12">
    <name type="scientific">Paractinoplanes rishiriensis</name>
    <dbReference type="NCBI Taxonomy" id="1050105"/>
    <lineage>
        <taxon>Bacteria</taxon>
        <taxon>Bacillati</taxon>
        <taxon>Actinomycetota</taxon>
        <taxon>Actinomycetes</taxon>
        <taxon>Micromonosporales</taxon>
        <taxon>Micromonosporaceae</taxon>
        <taxon>Paractinoplanes</taxon>
    </lineage>
</organism>
<dbReference type="InterPro" id="IPR050482">
    <property type="entry name" value="Sensor_HK_TwoCompSys"/>
</dbReference>